<sequence length="146" mass="16394">MDRELKRLSKVSADHEKALRRAVEKVVADYPNSEEGRSFLEAYWASKIDEYKKSDDFQKDVAQVAFPFVGYGFNACKEQFLTHRPPPAGEELSFLDVQLAYGNAPNPFASPSAPEEEDPPHDSEDDLDSLLGEVEAEVRCSPRSNN</sequence>
<reference evidence="2" key="1">
    <citation type="submission" date="2020-06" db="EMBL/GenBank/DDBJ databases">
        <authorList>
            <person name="Li T."/>
            <person name="Hu X."/>
            <person name="Zhang T."/>
            <person name="Song X."/>
            <person name="Zhang H."/>
            <person name="Dai N."/>
            <person name="Sheng W."/>
            <person name="Hou X."/>
            <person name="Wei L."/>
        </authorList>
    </citation>
    <scope>NUCLEOTIDE SEQUENCE</scope>
    <source>
        <strain evidence="2">KEN1</strain>
        <tissue evidence="2">Leaf</tissue>
    </source>
</reference>
<accession>A0AAW2WQN3</accession>
<feature type="compositionally biased region" description="Acidic residues" evidence="1">
    <location>
        <begin position="114"/>
        <end position="128"/>
    </location>
</feature>
<evidence type="ECO:0000313" key="2">
    <source>
        <dbReference type="EMBL" id="KAL0444040.1"/>
    </source>
</evidence>
<protein>
    <submittedName>
        <fullName evidence="2">Uncharacterized protein</fullName>
    </submittedName>
</protein>
<feature type="region of interest" description="Disordered" evidence="1">
    <location>
        <begin position="103"/>
        <end position="146"/>
    </location>
</feature>
<evidence type="ECO:0000256" key="1">
    <source>
        <dbReference type="SAM" id="MobiDB-lite"/>
    </source>
</evidence>
<gene>
    <name evidence="2" type="ORF">Slati_2126700</name>
</gene>
<comment type="caution">
    <text evidence="2">The sequence shown here is derived from an EMBL/GenBank/DDBJ whole genome shotgun (WGS) entry which is preliminary data.</text>
</comment>
<name>A0AAW2WQN3_9LAMI</name>
<organism evidence="2">
    <name type="scientific">Sesamum latifolium</name>
    <dbReference type="NCBI Taxonomy" id="2727402"/>
    <lineage>
        <taxon>Eukaryota</taxon>
        <taxon>Viridiplantae</taxon>
        <taxon>Streptophyta</taxon>
        <taxon>Embryophyta</taxon>
        <taxon>Tracheophyta</taxon>
        <taxon>Spermatophyta</taxon>
        <taxon>Magnoliopsida</taxon>
        <taxon>eudicotyledons</taxon>
        <taxon>Gunneridae</taxon>
        <taxon>Pentapetalae</taxon>
        <taxon>asterids</taxon>
        <taxon>lamiids</taxon>
        <taxon>Lamiales</taxon>
        <taxon>Pedaliaceae</taxon>
        <taxon>Sesamum</taxon>
    </lineage>
</organism>
<reference evidence="2" key="2">
    <citation type="journal article" date="2024" name="Plant">
        <title>Genomic evolution and insights into agronomic trait innovations of Sesamum species.</title>
        <authorList>
            <person name="Miao H."/>
            <person name="Wang L."/>
            <person name="Qu L."/>
            <person name="Liu H."/>
            <person name="Sun Y."/>
            <person name="Le M."/>
            <person name="Wang Q."/>
            <person name="Wei S."/>
            <person name="Zheng Y."/>
            <person name="Lin W."/>
            <person name="Duan Y."/>
            <person name="Cao H."/>
            <person name="Xiong S."/>
            <person name="Wang X."/>
            <person name="Wei L."/>
            <person name="Li C."/>
            <person name="Ma Q."/>
            <person name="Ju M."/>
            <person name="Zhao R."/>
            <person name="Li G."/>
            <person name="Mu C."/>
            <person name="Tian Q."/>
            <person name="Mei H."/>
            <person name="Zhang T."/>
            <person name="Gao T."/>
            <person name="Zhang H."/>
        </authorList>
    </citation>
    <scope>NUCLEOTIDE SEQUENCE</scope>
    <source>
        <strain evidence="2">KEN1</strain>
    </source>
</reference>
<dbReference type="AlphaFoldDB" id="A0AAW2WQN3"/>
<dbReference type="EMBL" id="JACGWN010000007">
    <property type="protein sequence ID" value="KAL0444040.1"/>
    <property type="molecule type" value="Genomic_DNA"/>
</dbReference>
<proteinExistence type="predicted"/>